<dbReference type="PANTHER" id="PTHR13145">
    <property type="entry name" value="SSM4 PROTEIN"/>
    <property type="match status" value="1"/>
</dbReference>
<dbReference type="EC" id="2.3.2.27" evidence="4"/>
<dbReference type="SUPFAM" id="SSF57850">
    <property type="entry name" value="RING/U-box"/>
    <property type="match status" value="1"/>
</dbReference>
<comment type="pathway">
    <text evidence="3">Protein modification; protein ubiquitination.</text>
</comment>
<comment type="catalytic activity">
    <reaction evidence="1">
        <text>S-ubiquitinyl-[E2 ubiquitin-conjugating enzyme]-L-cysteine + [acceptor protein]-L-lysine = [E2 ubiquitin-conjugating enzyme]-L-cysteine + N(6)-ubiquitinyl-[acceptor protein]-L-lysine.</text>
        <dbReference type="EC" id="2.3.2.27"/>
    </reaction>
</comment>
<dbReference type="InterPro" id="IPR011016">
    <property type="entry name" value="Znf_RING-CH"/>
</dbReference>
<sequence length="1348" mass="149526">MASTIPHTQPSDPAIDGGTSNCRICRDEATDTELLLSPCCCRGSMKFVHNQCLLDFLSLSRVESCGICGVTFRLTKLYAPDMPQSLPAHILLAHMIKNVFHEVLEFLSAVFKASKWICWYPLAVRLIWTLTFWIGDEGLAALLLFSRDGNASRVVTLCGQFLGQCCTKPLAEAASSVLARALTRMKHSTGGFADVFIFIAKSTEYTAYVVTDTGSSRSHTDRGDTIQVPHGTDPSAASLLCAPFRIVTQRQTMSRAVKYIIEGQIIIFVIIAYDFVLELLIKFVYATLKLTDFATPRTLEMEWPVPSADQESSSQTAVLGENTEEAVTENEVDNPSQDGGTRHRQALNASGLVAEQQFPAVNPNPDSEMRQNDLEAGSEVSVQLLQTESGTVRQGVDPAQNTGRTGWLGGVANFIWGDLDRYVEERLQAEEEQMQAAEAQELRGWRDWYIFNYYLLLKQVFVIIFSRIFVPYKMGSVIAWLVANPVRFTCSIVKISRFIQNLLILIFAALRVYSTGLAEMATVALPSSTVNQVTSLQEACYNLTTSVRACIYDYVSTNQPIFVSDIRRFSAASHAALLSIESLASCWRQATQRLGWAVYSHNIAVPSIRTLQFLNTRAKAAVSPSAWSVALCGFKAGEVTAPELAGWFSVDRFWAILFGYAALVTVAFLHLQHSNSFSSDHFTMVFAAKIMDAFHLATGRLRAILIVGLERIVLLVYCGILVDLALLPLFDNTTILSRLLFTRNYPVKSLLVYWFVGAGYTSHVGSFQSMCRKVMRPGIFYFLKIELHDSATSDVCDIVEKGALRRFRLFLRSIFFYSVVAVCLGSALRALSCILQKVLPIHYPCNGPVLELPVDLLLLYNLSMPLAFMVLQSEGGHAMYNWWFRRCARSLRLTSFLFGDRKADEEGRLQPFKTGPAGILQSFLLAVDESGNIAVKSWKDGMMGDAVFEMRNVELDALQTLKSHLVQSGQLLADGSFVRAPASDSVAPSKHCPVFVAVHEDGKQQDGNKYDDVYFSDKYCTVYLPPGFRSRMLLFVIVSSFFVVVTSLGAAIVPLVTGRAIFRVSGTNHVRLNDIHAFSIGIYTIGADGYLPLSGRGALRGWMAYVNQETTNSWSMGRAASICLRVFQLIYTYVFLVIMLPLLTALLVELYVLEPLHMYIYFLLAPTGEADGLGQLQMSGRSAQKLWTHGLLYTKLAQRLVTSLFPTSRAASAVRLMLRLDWQRADVHVLTWAIAVPGMAVFLTAIFVPPFVAKYLAQCQGFTYVLSTGDPLERTAKLAVFFCSSYPCAAVLLFMMMKATVFASVLKERVTEWTSGLRDELYLLGHQLHNFEAAVGAADREGEVGGKT</sequence>
<accession>A0A167W1Z0</accession>
<dbReference type="Proteomes" id="UP000076881">
    <property type="component" value="Unassembled WGS sequence"/>
</dbReference>
<feature type="transmembrane region" description="Helical" evidence="14">
    <location>
        <begin position="1227"/>
        <end position="1248"/>
    </location>
</feature>
<dbReference type="EMBL" id="AZHF01000016">
    <property type="protein sequence ID" value="OAA63236.1"/>
    <property type="molecule type" value="Genomic_DNA"/>
</dbReference>
<evidence type="ECO:0000256" key="9">
    <source>
        <dbReference type="ARBA" id="ARBA00022786"/>
    </source>
</evidence>
<dbReference type="OrthoDB" id="1108038at2759"/>
<evidence type="ECO:0000256" key="11">
    <source>
        <dbReference type="ARBA" id="ARBA00022989"/>
    </source>
</evidence>
<evidence type="ECO:0000256" key="8">
    <source>
        <dbReference type="ARBA" id="ARBA00022771"/>
    </source>
</evidence>
<organism evidence="16 17">
    <name type="scientific">Akanthomyces lecanii RCEF 1005</name>
    <dbReference type="NCBI Taxonomy" id="1081108"/>
    <lineage>
        <taxon>Eukaryota</taxon>
        <taxon>Fungi</taxon>
        <taxon>Dikarya</taxon>
        <taxon>Ascomycota</taxon>
        <taxon>Pezizomycotina</taxon>
        <taxon>Sordariomycetes</taxon>
        <taxon>Hypocreomycetidae</taxon>
        <taxon>Hypocreales</taxon>
        <taxon>Cordycipitaceae</taxon>
        <taxon>Akanthomyces</taxon>
        <taxon>Cordyceps confragosa</taxon>
    </lineage>
</organism>
<keyword evidence="12 14" id="KW-0472">Membrane</keyword>
<feature type="transmembrane region" description="Helical" evidence="14">
    <location>
        <begin position="259"/>
        <end position="281"/>
    </location>
</feature>
<evidence type="ECO:0000256" key="1">
    <source>
        <dbReference type="ARBA" id="ARBA00000900"/>
    </source>
</evidence>
<dbReference type="GO" id="GO:0005789">
    <property type="term" value="C:endoplasmic reticulum membrane"/>
    <property type="evidence" value="ECO:0007669"/>
    <property type="project" value="TreeGrafter"/>
</dbReference>
<keyword evidence="8" id="KW-0863">Zinc-finger</keyword>
<keyword evidence="10" id="KW-0862">Zinc</keyword>
<feature type="transmembrane region" description="Helical" evidence="14">
    <location>
        <begin position="712"/>
        <end position="730"/>
    </location>
</feature>
<evidence type="ECO:0000256" key="13">
    <source>
        <dbReference type="SAM" id="MobiDB-lite"/>
    </source>
</evidence>
<feature type="transmembrane region" description="Helical" evidence="14">
    <location>
        <begin position="1033"/>
        <end position="1056"/>
    </location>
</feature>
<feature type="transmembrane region" description="Helical" evidence="14">
    <location>
        <begin position="653"/>
        <end position="671"/>
    </location>
</feature>
<reference evidence="16 17" key="1">
    <citation type="journal article" date="2016" name="Genome Biol. Evol.">
        <title>Divergent and convergent evolution of fungal pathogenicity.</title>
        <authorList>
            <person name="Shang Y."/>
            <person name="Xiao G."/>
            <person name="Zheng P."/>
            <person name="Cen K."/>
            <person name="Zhan S."/>
            <person name="Wang C."/>
        </authorList>
    </citation>
    <scope>NUCLEOTIDE SEQUENCE [LARGE SCALE GENOMIC DNA]</scope>
    <source>
        <strain evidence="16 17">RCEF 1005</strain>
    </source>
</reference>
<feature type="transmembrane region" description="Helical" evidence="14">
    <location>
        <begin position="1278"/>
        <end position="1297"/>
    </location>
</feature>
<name>A0A167W1Z0_CORDF</name>
<dbReference type="Gene3D" id="3.30.40.10">
    <property type="entry name" value="Zinc/RING finger domain, C3HC4 (zinc finger)"/>
    <property type="match status" value="1"/>
</dbReference>
<proteinExistence type="predicted"/>
<keyword evidence="6 14" id="KW-0812">Transmembrane</keyword>
<evidence type="ECO:0000256" key="4">
    <source>
        <dbReference type="ARBA" id="ARBA00012483"/>
    </source>
</evidence>
<dbReference type="PROSITE" id="PS51292">
    <property type="entry name" value="ZF_RING_CH"/>
    <property type="match status" value="1"/>
</dbReference>
<dbReference type="PANTHER" id="PTHR13145:SF0">
    <property type="entry name" value="E3 UBIQUITIN-PROTEIN LIGASE MARCHF6"/>
    <property type="match status" value="1"/>
</dbReference>
<evidence type="ECO:0000256" key="2">
    <source>
        <dbReference type="ARBA" id="ARBA00004141"/>
    </source>
</evidence>
<evidence type="ECO:0000256" key="3">
    <source>
        <dbReference type="ARBA" id="ARBA00004906"/>
    </source>
</evidence>
<dbReference type="Pfam" id="PF12906">
    <property type="entry name" value="RINGv"/>
    <property type="match status" value="1"/>
</dbReference>
<keyword evidence="17" id="KW-1185">Reference proteome</keyword>
<dbReference type="Pfam" id="PF23113">
    <property type="entry name" value="MARCHF6_C"/>
    <property type="match status" value="1"/>
</dbReference>
<keyword evidence="11 14" id="KW-1133">Transmembrane helix</keyword>
<dbReference type="InterPro" id="IPR056521">
    <property type="entry name" value="MARCHF6-like_C"/>
</dbReference>
<evidence type="ECO:0000256" key="10">
    <source>
        <dbReference type="ARBA" id="ARBA00022833"/>
    </source>
</evidence>
<keyword evidence="7" id="KW-0479">Metal-binding</keyword>
<feature type="transmembrane region" description="Helical" evidence="14">
    <location>
        <begin position="1130"/>
        <end position="1153"/>
    </location>
</feature>
<dbReference type="SMART" id="SM00744">
    <property type="entry name" value="RINGv"/>
    <property type="match status" value="1"/>
</dbReference>
<evidence type="ECO:0000256" key="6">
    <source>
        <dbReference type="ARBA" id="ARBA00022692"/>
    </source>
</evidence>
<dbReference type="GO" id="GO:0008270">
    <property type="term" value="F:zinc ion binding"/>
    <property type="evidence" value="ECO:0007669"/>
    <property type="project" value="UniProtKB-KW"/>
</dbReference>
<evidence type="ECO:0000256" key="5">
    <source>
        <dbReference type="ARBA" id="ARBA00022679"/>
    </source>
</evidence>
<gene>
    <name evidence="16" type="ORF">LEL_10701</name>
</gene>
<feature type="compositionally biased region" description="Acidic residues" evidence="13">
    <location>
        <begin position="322"/>
        <end position="332"/>
    </location>
</feature>
<feature type="region of interest" description="Disordered" evidence="13">
    <location>
        <begin position="305"/>
        <end position="343"/>
    </location>
</feature>
<evidence type="ECO:0000313" key="16">
    <source>
        <dbReference type="EMBL" id="OAA63236.1"/>
    </source>
</evidence>
<protein>
    <recommendedName>
        <fullName evidence="4">RING-type E3 ubiquitin transferase</fullName>
        <ecNumber evidence="4">2.3.2.27</ecNumber>
    </recommendedName>
</protein>
<dbReference type="STRING" id="1081108.A0A167W1Z0"/>
<dbReference type="InterPro" id="IPR013083">
    <property type="entry name" value="Znf_RING/FYVE/PHD"/>
</dbReference>
<keyword evidence="5" id="KW-0808">Transferase</keyword>
<keyword evidence="9" id="KW-0833">Ubl conjugation pathway</keyword>
<evidence type="ECO:0000256" key="14">
    <source>
        <dbReference type="SAM" id="Phobius"/>
    </source>
</evidence>
<feature type="domain" description="RING-CH-type" evidence="15">
    <location>
        <begin position="14"/>
        <end position="75"/>
    </location>
</feature>
<comment type="subcellular location">
    <subcellularLocation>
        <location evidence="2">Membrane</location>
        <topology evidence="2">Multi-pass membrane protein</topology>
    </subcellularLocation>
</comment>
<feature type="transmembrane region" description="Helical" evidence="14">
    <location>
        <begin position="750"/>
        <end position="767"/>
    </location>
</feature>
<comment type="caution">
    <text evidence="16">The sequence shown here is derived from an EMBL/GenBank/DDBJ whole genome shotgun (WGS) entry which is preliminary data.</text>
</comment>
<dbReference type="GO" id="GO:0061630">
    <property type="term" value="F:ubiquitin protein ligase activity"/>
    <property type="evidence" value="ECO:0007669"/>
    <property type="project" value="UniProtKB-EC"/>
</dbReference>
<evidence type="ECO:0000256" key="12">
    <source>
        <dbReference type="ARBA" id="ARBA00023136"/>
    </source>
</evidence>
<feature type="transmembrane region" description="Helical" evidence="14">
    <location>
        <begin position="814"/>
        <end position="832"/>
    </location>
</feature>
<evidence type="ECO:0000259" key="15">
    <source>
        <dbReference type="PROSITE" id="PS51292"/>
    </source>
</evidence>
<feature type="transmembrane region" description="Helical" evidence="14">
    <location>
        <begin position="502"/>
        <end position="525"/>
    </location>
</feature>
<dbReference type="GO" id="GO:0036503">
    <property type="term" value="P:ERAD pathway"/>
    <property type="evidence" value="ECO:0007669"/>
    <property type="project" value="TreeGrafter"/>
</dbReference>
<evidence type="ECO:0000313" key="17">
    <source>
        <dbReference type="Proteomes" id="UP000076881"/>
    </source>
</evidence>
<evidence type="ECO:0000256" key="7">
    <source>
        <dbReference type="ARBA" id="ARBA00022723"/>
    </source>
</evidence>